<feature type="region of interest" description="Disordered" evidence="10">
    <location>
        <begin position="665"/>
        <end position="730"/>
    </location>
</feature>
<dbReference type="Gene3D" id="3.30.200.20">
    <property type="entry name" value="Phosphorylase Kinase, domain 1"/>
    <property type="match status" value="2"/>
</dbReference>
<comment type="catalytic activity">
    <reaction evidence="7">
        <text>L-threonyl-[protein] + ATP = O-phospho-L-threonyl-[protein] + ADP + H(+)</text>
        <dbReference type="Rhea" id="RHEA:46608"/>
        <dbReference type="Rhea" id="RHEA-COMP:11060"/>
        <dbReference type="Rhea" id="RHEA-COMP:11605"/>
        <dbReference type="ChEBI" id="CHEBI:15378"/>
        <dbReference type="ChEBI" id="CHEBI:30013"/>
        <dbReference type="ChEBI" id="CHEBI:30616"/>
        <dbReference type="ChEBI" id="CHEBI:61977"/>
        <dbReference type="ChEBI" id="CHEBI:456216"/>
        <dbReference type="EC" id="2.7.11.1"/>
    </reaction>
</comment>
<dbReference type="Gene3D" id="1.10.510.10">
    <property type="entry name" value="Transferase(Phosphotransferase) domain 1"/>
    <property type="match status" value="1"/>
</dbReference>
<feature type="region of interest" description="Disordered" evidence="10">
    <location>
        <begin position="132"/>
        <end position="158"/>
    </location>
</feature>
<evidence type="ECO:0000256" key="6">
    <source>
        <dbReference type="ARBA" id="ARBA00022840"/>
    </source>
</evidence>
<evidence type="ECO:0000256" key="3">
    <source>
        <dbReference type="ARBA" id="ARBA00022679"/>
    </source>
</evidence>
<feature type="compositionally biased region" description="Basic and acidic residues" evidence="10">
    <location>
        <begin position="746"/>
        <end position="769"/>
    </location>
</feature>
<dbReference type="Proteomes" id="UP000521943">
    <property type="component" value="Unassembled WGS sequence"/>
</dbReference>
<evidence type="ECO:0000256" key="7">
    <source>
        <dbReference type="ARBA" id="ARBA00047899"/>
    </source>
</evidence>
<dbReference type="CDD" id="cd08217">
    <property type="entry name" value="STKc_Nek2"/>
    <property type="match status" value="1"/>
</dbReference>
<dbReference type="AlphaFoldDB" id="A0A8H6LZK9"/>
<evidence type="ECO:0000256" key="2">
    <source>
        <dbReference type="ARBA" id="ARBA00022527"/>
    </source>
</evidence>
<evidence type="ECO:0000256" key="9">
    <source>
        <dbReference type="PROSITE-ProRule" id="PRU10141"/>
    </source>
</evidence>
<dbReference type="PROSITE" id="PS00107">
    <property type="entry name" value="PROTEIN_KINASE_ATP"/>
    <property type="match status" value="1"/>
</dbReference>
<reference evidence="12 13" key="1">
    <citation type="submission" date="2020-07" db="EMBL/GenBank/DDBJ databases">
        <title>Comparative genomics of pyrophilous fungi reveals a link between fire events and developmental genes.</title>
        <authorList>
            <consortium name="DOE Joint Genome Institute"/>
            <person name="Steindorff A.S."/>
            <person name="Carver A."/>
            <person name="Calhoun S."/>
            <person name="Stillman K."/>
            <person name="Liu H."/>
            <person name="Lipzen A."/>
            <person name="Pangilinan J."/>
            <person name="Labutti K."/>
            <person name="Bruns T.D."/>
            <person name="Grigoriev I.V."/>
        </authorList>
    </citation>
    <scope>NUCLEOTIDE SEQUENCE [LARGE SCALE GENOMIC DNA]</scope>
    <source>
        <strain evidence="12 13">CBS 144469</strain>
    </source>
</reference>
<dbReference type="OrthoDB" id="10250725at2759"/>
<keyword evidence="3" id="KW-0808">Transferase</keyword>
<comment type="catalytic activity">
    <reaction evidence="8">
        <text>L-seryl-[protein] + ATP = O-phospho-L-seryl-[protein] + ADP + H(+)</text>
        <dbReference type="Rhea" id="RHEA:17989"/>
        <dbReference type="Rhea" id="RHEA-COMP:9863"/>
        <dbReference type="Rhea" id="RHEA-COMP:11604"/>
        <dbReference type="ChEBI" id="CHEBI:15378"/>
        <dbReference type="ChEBI" id="CHEBI:29999"/>
        <dbReference type="ChEBI" id="CHEBI:30616"/>
        <dbReference type="ChEBI" id="CHEBI:83421"/>
        <dbReference type="ChEBI" id="CHEBI:456216"/>
        <dbReference type="EC" id="2.7.11.1"/>
    </reaction>
</comment>
<dbReference type="InterPro" id="IPR051131">
    <property type="entry name" value="NEK_Ser/Thr_kinase_NIMA"/>
</dbReference>
<dbReference type="PROSITE" id="PS50011">
    <property type="entry name" value="PROTEIN_KINASE_DOM"/>
    <property type="match status" value="1"/>
</dbReference>
<keyword evidence="6 9" id="KW-0067">ATP-binding</keyword>
<dbReference type="InterPro" id="IPR011009">
    <property type="entry name" value="Kinase-like_dom_sf"/>
</dbReference>
<feature type="compositionally biased region" description="Low complexity" evidence="10">
    <location>
        <begin position="805"/>
        <end position="814"/>
    </location>
</feature>
<dbReference type="InterPro" id="IPR017441">
    <property type="entry name" value="Protein_kinase_ATP_BS"/>
</dbReference>
<feature type="compositionally biased region" description="Basic and acidic residues" evidence="10">
    <location>
        <begin position="960"/>
        <end position="1002"/>
    </location>
</feature>
<evidence type="ECO:0000256" key="10">
    <source>
        <dbReference type="SAM" id="MobiDB-lite"/>
    </source>
</evidence>
<dbReference type="SMART" id="SM00220">
    <property type="entry name" value="S_TKc"/>
    <property type="match status" value="1"/>
</dbReference>
<evidence type="ECO:0000256" key="8">
    <source>
        <dbReference type="ARBA" id="ARBA00048679"/>
    </source>
</evidence>
<feature type="compositionally biased region" description="Low complexity" evidence="10">
    <location>
        <begin position="549"/>
        <end position="564"/>
    </location>
</feature>
<keyword evidence="5 12" id="KW-0418">Kinase</keyword>
<dbReference type="EC" id="2.7.11.1" evidence="1"/>
<organism evidence="12 13">
    <name type="scientific">Ephemerocybe angulata</name>
    <dbReference type="NCBI Taxonomy" id="980116"/>
    <lineage>
        <taxon>Eukaryota</taxon>
        <taxon>Fungi</taxon>
        <taxon>Dikarya</taxon>
        <taxon>Basidiomycota</taxon>
        <taxon>Agaricomycotina</taxon>
        <taxon>Agaricomycetes</taxon>
        <taxon>Agaricomycetidae</taxon>
        <taxon>Agaricales</taxon>
        <taxon>Agaricineae</taxon>
        <taxon>Psathyrellaceae</taxon>
        <taxon>Ephemerocybe</taxon>
    </lineage>
</organism>
<feature type="compositionally biased region" description="Low complexity" evidence="10">
    <location>
        <begin position="821"/>
        <end position="831"/>
    </location>
</feature>
<comment type="caution">
    <text evidence="12">The sequence shown here is derived from an EMBL/GenBank/DDBJ whole genome shotgun (WGS) entry which is preliminary data.</text>
</comment>
<accession>A0A8H6LZK9</accession>
<proteinExistence type="predicted"/>
<keyword evidence="4 9" id="KW-0547">Nucleotide-binding</keyword>
<feature type="compositionally biased region" description="Low complexity" evidence="10">
    <location>
        <begin position="577"/>
        <end position="587"/>
    </location>
</feature>
<dbReference type="InterPro" id="IPR000719">
    <property type="entry name" value="Prot_kinase_dom"/>
</dbReference>
<keyword evidence="2" id="KW-0723">Serine/threonine-protein kinase</keyword>
<dbReference type="PROSITE" id="PS00108">
    <property type="entry name" value="PROTEIN_KINASE_ST"/>
    <property type="match status" value="1"/>
</dbReference>
<feature type="compositionally biased region" description="Low complexity" evidence="10">
    <location>
        <begin position="680"/>
        <end position="692"/>
    </location>
</feature>
<feature type="region of interest" description="Disordered" evidence="10">
    <location>
        <begin position="745"/>
        <end position="831"/>
    </location>
</feature>
<feature type="region of interest" description="Disordered" evidence="10">
    <location>
        <begin position="479"/>
        <end position="598"/>
    </location>
</feature>
<evidence type="ECO:0000256" key="1">
    <source>
        <dbReference type="ARBA" id="ARBA00012513"/>
    </source>
</evidence>
<dbReference type="PANTHER" id="PTHR44899">
    <property type="entry name" value="CAMK FAMILY PROTEIN KINASE"/>
    <property type="match status" value="1"/>
</dbReference>
<protein>
    <recommendedName>
        <fullName evidence="1">non-specific serine/threonine protein kinase</fullName>
        <ecNumber evidence="1">2.7.11.1</ecNumber>
    </recommendedName>
</protein>
<keyword evidence="13" id="KW-1185">Reference proteome</keyword>
<dbReference type="PANTHER" id="PTHR44899:SF10">
    <property type="entry name" value="NIMA-RELATED KINASE 2"/>
    <property type="match status" value="1"/>
</dbReference>
<dbReference type="GO" id="GO:0005524">
    <property type="term" value="F:ATP binding"/>
    <property type="evidence" value="ECO:0007669"/>
    <property type="project" value="UniProtKB-UniRule"/>
</dbReference>
<feature type="binding site" evidence="9">
    <location>
        <position position="37"/>
    </location>
    <ligand>
        <name>ATP</name>
        <dbReference type="ChEBI" id="CHEBI:30616"/>
    </ligand>
</feature>
<evidence type="ECO:0000256" key="5">
    <source>
        <dbReference type="ARBA" id="ARBA00022777"/>
    </source>
</evidence>
<dbReference type="EMBL" id="JACGCI010000068">
    <property type="protein sequence ID" value="KAF6748790.1"/>
    <property type="molecule type" value="Genomic_DNA"/>
</dbReference>
<evidence type="ECO:0000259" key="11">
    <source>
        <dbReference type="PROSITE" id="PS50011"/>
    </source>
</evidence>
<feature type="region of interest" description="Disordered" evidence="10">
    <location>
        <begin position="846"/>
        <end position="888"/>
    </location>
</feature>
<dbReference type="Pfam" id="PF00069">
    <property type="entry name" value="Pkinase"/>
    <property type="match status" value="2"/>
</dbReference>
<feature type="region of interest" description="Disordered" evidence="10">
    <location>
        <begin position="960"/>
        <end position="1040"/>
    </location>
</feature>
<sequence length="1040" mass="112699">MAAWLEQYDPLDVIGNGSFGIIRKVRRKADGLIFARKELNFERMSERDRKQIVAEVNILKDLHHEHIVGYHDRFVDRDAGILYILMEYCGGGDLSSVIKQATKTNRPISEDTIWNYFMQILLALHHCHHPHGHGRSSSGSGASLTEGDGAGGGVGRRPQILHRDLKPDNVFLDEQNNVKLGDFGLSKALAQASFANTYVGTPYYMSPELMQEKAYDSKSDIWSLGCLIYELCALKPPFHEAKTHSELSILIRNGRIPPLPRGYSQSLFGVIKAMLNLNPAMRPSAAQLLQHERLELVFRVSETEKMLSQLKAHKNTIVHREREVVQREQAMARKEAEFTALLARKDQDIAQLQSLVAQLQSHSSSHHHPSSSLHPHSVITPADLELAVKHAVSRREEELRILVMKREEEVASAIAKREEEIMEAVRMREAEVCGAWVKREAEVRGEVEASIRAVEERLEWIREREMGFEVREKVIADRERSVEGRERVVGEREREREGGRGRGGKMPLEEVKNTLGPAGRRVVEGSRRTNSSPNLTGVLGGGPAPRPLSATSTSSGHSSGSSGPSSPPPDVNATPRASNTNSNSNGNANGGYANGNVPVHLGTLETPITRPRYTDTLPSAMKGVVLTATGEVVSTPAPAEVRGLFEASPRVGLDFARIFERAASGGGLSVDVPNGNLNFGEGSSSSSEGEGSPTRRRERERRERRERERERRRQGEGGLGGGEGEEEEDATVVVVSAVPPALRVEVAGERSERERGEREREGREREGVTRIRRPSIRTGASRRLSGVPSPSPNGAEGGGPHSANSATATATASGSGAGVRPLAHPHLQPPALGAGIVRSASVPAITTTGVGGERGGERNGERGGGMANGRSRIPPPSPRSAPVPRYDFGDEESLPSPFLKKVAGGACCGCWCGRRWGSGEGEGRAAEWEWGGVVLVRRVGVVVGVVGSTAGTSALSVEEKGGARVRSEGVERGGEKDRAGDKERGAERGGERERAEEKEKERRVMKKRPSTGNMLRAVAAANSAGRVGRRGSVVDGRRGS</sequence>
<evidence type="ECO:0000313" key="12">
    <source>
        <dbReference type="EMBL" id="KAF6748790.1"/>
    </source>
</evidence>
<evidence type="ECO:0000256" key="4">
    <source>
        <dbReference type="ARBA" id="ARBA00022741"/>
    </source>
</evidence>
<dbReference type="InterPro" id="IPR008271">
    <property type="entry name" value="Ser/Thr_kinase_AS"/>
</dbReference>
<evidence type="ECO:0000313" key="13">
    <source>
        <dbReference type="Proteomes" id="UP000521943"/>
    </source>
</evidence>
<dbReference type="SUPFAM" id="SSF56112">
    <property type="entry name" value="Protein kinase-like (PK-like)"/>
    <property type="match status" value="1"/>
</dbReference>
<dbReference type="GO" id="GO:0004674">
    <property type="term" value="F:protein serine/threonine kinase activity"/>
    <property type="evidence" value="ECO:0007669"/>
    <property type="project" value="UniProtKB-KW"/>
</dbReference>
<feature type="compositionally biased region" description="Basic and acidic residues" evidence="10">
    <location>
        <begin position="693"/>
        <end position="715"/>
    </location>
</feature>
<feature type="compositionally biased region" description="Low complexity" evidence="10">
    <location>
        <begin position="1016"/>
        <end position="1034"/>
    </location>
</feature>
<feature type="domain" description="Protein kinase" evidence="11">
    <location>
        <begin position="8"/>
        <end position="294"/>
    </location>
</feature>
<name>A0A8H6LZK9_9AGAR</name>
<feature type="compositionally biased region" description="Basic and acidic residues" evidence="10">
    <location>
        <begin position="479"/>
        <end position="500"/>
    </location>
</feature>
<gene>
    <name evidence="12" type="ORF">DFP72DRAFT_1049349</name>
</gene>